<dbReference type="Gene3D" id="1.10.10.10">
    <property type="entry name" value="Winged helix-like DNA-binding domain superfamily/Winged helix DNA-binding domain"/>
    <property type="match status" value="1"/>
</dbReference>
<dbReference type="SUPFAM" id="SSF46785">
    <property type="entry name" value="Winged helix' DNA-binding domain"/>
    <property type="match status" value="1"/>
</dbReference>
<sequence>MEAQMKRGFLGACVLAAVSGEESYGYKIVKDVPASMGLTESTLYPLLKRLEKAGCITARSAEHNGRLRRYYRITDEGRERIEEFLAEWPSVQEIYAYVEEAHHDAR</sequence>
<organism evidence="2 3">
    <name type="scientific">Collinsella aerofaciens</name>
    <dbReference type="NCBI Taxonomy" id="74426"/>
    <lineage>
        <taxon>Bacteria</taxon>
        <taxon>Bacillati</taxon>
        <taxon>Actinomycetota</taxon>
        <taxon>Coriobacteriia</taxon>
        <taxon>Coriobacteriales</taxon>
        <taxon>Coriobacteriaceae</taxon>
        <taxon>Collinsella</taxon>
    </lineage>
</organism>
<dbReference type="InterPro" id="IPR052509">
    <property type="entry name" value="Metal_resp_DNA-bind_regulator"/>
</dbReference>
<evidence type="ECO:0000313" key="2">
    <source>
        <dbReference type="EMBL" id="VWL98342.1"/>
    </source>
</evidence>
<gene>
    <name evidence="2" type="ORF">LMKDKBCB_01968</name>
</gene>
<dbReference type="Proteomes" id="UP000330807">
    <property type="component" value="Unassembled WGS sequence"/>
</dbReference>
<dbReference type="PANTHER" id="PTHR33169">
    <property type="entry name" value="PADR-FAMILY TRANSCRIPTIONAL REGULATOR"/>
    <property type="match status" value="1"/>
</dbReference>
<dbReference type="InterPro" id="IPR036388">
    <property type="entry name" value="WH-like_DNA-bd_sf"/>
</dbReference>
<dbReference type="InterPro" id="IPR005149">
    <property type="entry name" value="Tscrpt_reg_PadR_N"/>
</dbReference>
<dbReference type="Pfam" id="PF03551">
    <property type="entry name" value="PadR"/>
    <property type="match status" value="1"/>
</dbReference>
<evidence type="ECO:0000259" key="1">
    <source>
        <dbReference type="Pfam" id="PF03551"/>
    </source>
</evidence>
<feature type="domain" description="Transcription regulator PadR N-terminal" evidence="1">
    <location>
        <begin position="14"/>
        <end position="83"/>
    </location>
</feature>
<dbReference type="RefSeq" id="WP_197036804.1">
    <property type="nucleotide sequence ID" value="NZ_CABWIH010000039.1"/>
</dbReference>
<name>A0A5K1J4W7_9ACTN</name>
<dbReference type="InterPro" id="IPR036390">
    <property type="entry name" value="WH_DNA-bd_sf"/>
</dbReference>
<reference evidence="2 3" key="1">
    <citation type="submission" date="2019-10" db="EMBL/GenBank/DDBJ databases">
        <authorList>
            <person name="Wolf R A."/>
        </authorList>
    </citation>
    <scope>NUCLEOTIDE SEQUENCE [LARGE SCALE GENOMIC DNA]</scope>
    <source>
        <strain evidence="2">Collinsella_aerofaciens_AK_138A</strain>
    </source>
</reference>
<dbReference type="EMBL" id="CABWIH010000039">
    <property type="protein sequence ID" value="VWL98342.1"/>
    <property type="molecule type" value="Genomic_DNA"/>
</dbReference>
<evidence type="ECO:0000313" key="3">
    <source>
        <dbReference type="Proteomes" id="UP000330807"/>
    </source>
</evidence>
<dbReference type="PANTHER" id="PTHR33169:SF14">
    <property type="entry name" value="TRANSCRIPTIONAL REGULATOR RV3488"/>
    <property type="match status" value="1"/>
</dbReference>
<protein>
    <submittedName>
        <fullName evidence="2">Transcriptional regulator PadR-like family protein</fullName>
    </submittedName>
</protein>
<proteinExistence type="predicted"/>
<dbReference type="AlphaFoldDB" id="A0A5K1J4W7"/>
<accession>A0A5K1J4W7</accession>